<proteinExistence type="predicted"/>
<dbReference type="Proteomes" id="UP001055115">
    <property type="component" value="Unassembled WGS sequence"/>
</dbReference>
<keyword evidence="2" id="KW-1185">Reference proteome</keyword>
<name>A0AA37P9I3_9PEZI</name>
<gene>
    <name evidence="1" type="ORF">ColSpa_08321</name>
</gene>
<protein>
    <recommendedName>
        <fullName evidence="3">Lumazine-binding protein</fullName>
    </recommendedName>
</protein>
<dbReference type="InterPro" id="IPR039437">
    <property type="entry name" value="FrzH/put_lumazine-bd"/>
</dbReference>
<dbReference type="GeneID" id="73329123"/>
<evidence type="ECO:0000313" key="2">
    <source>
        <dbReference type="Proteomes" id="UP001055115"/>
    </source>
</evidence>
<organism evidence="1 2">
    <name type="scientific">Colletotrichum spaethianum</name>
    <dbReference type="NCBI Taxonomy" id="700344"/>
    <lineage>
        <taxon>Eukaryota</taxon>
        <taxon>Fungi</taxon>
        <taxon>Dikarya</taxon>
        <taxon>Ascomycota</taxon>
        <taxon>Pezizomycotina</taxon>
        <taxon>Sordariomycetes</taxon>
        <taxon>Hypocreomycetidae</taxon>
        <taxon>Glomerellales</taxon>
        <taxon>Glomerellaceae</taxon>
        <taxon>Colletotrichum</taxon>
        <taxon>Colletotrichum spaethianum species complex</taxon>
    </lineage>
</organism>
<sequence>MAMNIKTVPVQDHLDVLTVVENYVAGLKAGDAKQVARSFHPEATMYGYSADGHLLGGTISNLWTFIEKEGAAPNIIAHSDIISITQTTAVVKVDMENDAAGNDYTDNHTLLKQDGKWLIIAKVFHTYSK</sequence>
<dbReference type="SUPFAM" id="SSF54427">
    <property type="entry name" value="NTF2-like"/>
    <property type="match status" value="1"/>
</dbReference>
<dbReference type="AlphaFoldDB" id="A0AA37P9I3"/>
<dbReference type="EMBL" id="BQXU01000022">
    <property type="protein sequence ID" value="GKT48140.1"/>
    <property type="molecule type" value="Genomic_DNA"/>
</dbReference>
<dbReference type="RefSeq" id="XP_049130490.1">
    <property type="nucleotide sequence ID" value="XM_049274533.1"/>
</dbReference>
<accession>A0AA37P9I3</accession>
<evidence type="ECO:0008006" key="3">
    <source>
        <dbReference type="Google" id="ProtNLM"/>
    </source>
</evidence>
<dbReference type="Pfam" id="PF12893">
    <property type="entry name" value="Lumazine_bd_2"/>
    <property type="match status" value="1"/>
</dbReference>
<dbReference type="InterPro" id="IPR032710">
    <property type="entry name" value="NTF2-like_dom_sf"/>
</dbReference>
<dbReference type="Gene3D" id="3.10.450.50">
    <property type="match status" value="1"/>
</dbReference>
<evidence type="ECO:0000313" key="1">
    <source>
        <dbReference type="EMBL" id="GKT48140.1"/>
    </source>
</evidence>
<comment type="caution">
    <text evidence="1">The sequence shown here is derived from an EMBL/GenBank/DDBJ whole genome shotgun (WGS) entry which is preliminary data.</text>
</comment>
<reference evidence="1 2" key="1">
    <citation type="submission" date="2022-03" db="EMBL/GenBank/DDBJ databases">
        <title>Genome data of Colletotrichum spp.</title>
        <authorList>
            <person name="Utami Y.D."/>
            <person name="Hiruma K."/>
        </authorList>
    </citation>
    <scope>NUCLEOTIDE SEQUENCE [LARGE SCALE GENOMIC DNA]</scope>
    <source>
        <strain evidence="1 2">MAFF 239500</strain>
    </source>
</reference>